<name>A0A918HR10_9ACTN</name>
<dbReference type="Proteomes" id="UP000646776">
    <property type="component" value="Unassembled WGS sequence"/>
</dbReference>
<dbReference type="Pfam" id="PF01557">
    <property type="entry name" value="FAA_hydrolase"/>
    <property type="match status" value="1"/>
</dbReference>
<evidence type="ECO:0000313" key="5">
    <source>
        <dbReference type="Proteomes" id="UP000646776"/>
    </source>
</evidence>
<dbReference type="InterPro" id="IPR036663">
    <property type="entry name" value="Fumarylacetoacetase_C_sf"/>
</dbReference>
<dbReference type="GO" id="GO:0003824">
    <property type="term" value="F:catalytic activity"/>
    <property type="evidence" value="ECO:0007669"/>
    <property type="project" value="InterPro"/>
</dbReference>
<evidence type="ECO:0000259" key="3">
    <source>
        <dbReference type="Pfam" id="PF01557"/>
    </source>
</evidence>
<reference evidence="4" key="1">
    <citation type="journal article" date="2014" name="Int. J. Syst. Evol. Microbiol.">
        <title>Complete genome sequence of Corynebacterium casei LMG S-19264T (=DSM 44701T), isolated from a smear-ripened cheese.</title>
        <authorList>
            <consortium name="US DOE Joint Genome Institute (JGI-PGF)"/>
            <person name="Walter F."/>
            <person name="Albersmeier A."/>
            <person name="Kalinowski J."/>
            <person name="Ruckert C."/>
        </authorList>
    </citation>
    <scope>NUCLEOTIDE SEQUENCE</scope>
    <source>
        <strain evidence="4">JCM 4125</strain>
    </source>
</reference>
<sequence length="302" mass="32730">MWEMMRNAFEVATVQADTGPATALVTEGRTWLLSDLDEALTDVSVLELLGQWDRTLPRLQGLADRVSAGRVGACTPLKEPRLLTPVRYPSKLLAVGANYVGHLREMGLEPTKWTPMPFFLRPPRTTLVGPGRTVPVPTGTQQFDWECELAVVLGRGLRNATRAEAAAAVAGYTIGLDLTCRDLIKVDNELHVDLMRGKAQDCMAPCGPTITPARFVEDVGDLRIQLSVNGEPMMDASTEEMLFAIDEQLSLISEVMTLEPGDILFTGSPAGSAGEHGGRWLRPGDTIHARIGGLAPLDVTVF</sequence>
<gene>
    <name evidence="4" type="ORF">GCM10010226_88080</name>
</gene>
<feature type="domain" description="Fumarylacetoacetase-like C-terminal" evidence="3">
    <location>
        <begin position="92"/>
        <end position="301"/>
    </location>
</feature>
<dbReference type="EMBL" id="BMSA01000052">
    <property type="protein sequence ID" value="GGT96923.1"/>
    <property type="molecule type" value="Genomic_DNA"/>
</dbReference>
<keyword evidence="5" id="KW-1185">Reference proteome</keyword>
<dbReference type="InterPro" id="IPR011234">
    <property type="entry name" value="Fumarylacetoacetase-like_C"/>
</dbReference>
<dbReference type="GO" id="GO:0046872">
    <property type="term" value="F:metal ion binding"/>
    <property type="evidence" value="ECO:0007669"/>
    <property type="project" value="UniProtKB-KW"/>
</dbReference>
<proteinExistence type="inferred from homology"/>
<evidence type="ECO:0000256" key="2">
    <source>
        <dbReference type="ARBA" id="ARBA00022723"/>
    </source>
</evidence>
<dbReference type="PANTHER" id="PTHR42796:SF4">
    <property type="entry name" value="FUMARYLACETOACETATE HYDROLASE DOMAIN-CONTAINING PROTEIN 2A"/>
    <property type="match status" value="1"/>
</dbReference>
<comment type="caution">
    <text evidence="4">The sequence shown here is derived from an EMBL/GenBank/DDBJ whole genome shotgun (WGS) entry which is preliminary data.</text>
</comment>
<organism evidence="4 5">
    <name type="scientific">Streptomyces phaeofaciens</name>
    <dbReference type="NCBI Taxonomy" id="68254"/>
    <lineage>
        <taxon>Bacteria</taxon>
        <taxon>Bacillati</taxon>
        <taxon>Actinomycetota</taxon>
        <taxon>Actinomycetes</taxon>
        <taxon>Kitasatosporales</taxon>
        <taxon>Streptomycetaceae</taxon>
        <taxon>Streptomyces</taxon>
    </lineage>
</organism>
<evidence type="ECO:0000313" key="4">
    <source>
        <dbReference type="EMBL" id="GGT96923.1"/>
    </source>
</evidence>
<dbReference type="AlphaFoldDB" id="A0A918HR10"/>
<dbReference type="InterPro" id="IPR051121">
    <property type="entry name" value="FAH"/>
</dbReference>
<dbReference type="PANTHER" id="PTHR42796">
    <property type="entry name" value="FUMARYLACETOACETATE HYDROLASE DOMAIN-CONTAINING PROTEIN 2A-RELATED"/>
    <property type="match status" value="1"/>
</dbReference>
<dbReference type="SUPFAM" id="SSF56529">
    <property type="entry name" value="FAH"/>
    <property type="match status" value="1"/>
</dbReference>
<keyword evidence="2" id="KW-0479">Metal-binding</keyword>
<dbReference type="GO" id="GO:0044281">
    <property type="term" value="P:small molecule metabolic process"/>
    <property type="evidence" value="ECO:0007669"/>
    <property type="project" value="UniProtKB-ARBA"/>
</dbReference>
<dbReference type="Gene3D" id="3.90.850.10">
    <property type="entry name" value="Fumarylacetoacetase-like, C-terminal domain"/>
    <property type="match status" value="1"/>
</dbReference>
<comment type="similarity">
    <text evidence="1">Belongs to the FAH family.</text>
</comment>
<evidence type="ECO:0000256" key="1">
    <source>
        <dbReference type="ARBA" id="ARBA00010211"/>
    </source>
</evidence>
<accession>A0A918HR10</accession>
<protein>
    <recommendedName>
        <fullName evidence="3">Fumarylacetoacetase-like C-terminal domain-containing protein</fullName>
    </recommendedName>
</protein>
<reference evidence="4" key="2">
    <citation type="submission" date="2020-09" db="EMBL/GenBank/DDBJ databases">
        <authorList>
            <person name="Sun Q."/>
            <person name="Ohkuma M."/>
        </authorList>
    </citation>
    <scope>NUCLEOTIDE SEQUENCE</scope>
    <source>
        <strain evidence="4">JCM 4125</strain>
    </source>
</reference>